<proteinExistence type="predicted"/>
<reference evidence="2" key="1">
    <citation type="submission" date="2021-01" db="EMBL/GenBank/DDBJ databases">
        <title>Modified the classification status of verrucomicrobia.</title>
        <authorList>
            <person name="Feng X."/>
        </authorList>
    </citation>
    <scope>NUCLEOTIDE SEQUENCE</scope>
    <source>
        <strain evidence="2">KCTC 12986</strain>
    </source>
</reference>
<feature type="signal peptide" evidence="1">
    <location>
        <begin position="1"/>
        <end position="22"/>
    </location>
</feature>
<dbReference type="Proteomes" id="UP000604083">
    <property type="component" value="Unassembled WGS sequence"/>
</dbReference>
<dbReference type="RefSeq" id="WP_200392765.1">
    <property type="nucleotide sequence ID" value="NZ_JAENIO010000048.1"/>
</dbReference>
<name>A0A934RUN7_9BACT</name>
<dbReference type="EMBL" id="JAENIO010000048">
    <property type="protein sequence ID" value="MBK1835329.1"/>
    <property type="molecule type" value="Genomic_DNA"/>
</dbReference>
<dbReference type="AlphaFoldDB" id="A0A934RUN7"/>
<evidence type="ECO:0000256" key="1">
    <source>
        <dbReference type="SAM" id="SignalP"/>
    </source>
</evidence>
<gene>
    <name evidence="2" type="ORF">JIN78_14765</name>
</gene>
<keyword evidence="3" id="KW-1185">Reference proteome</keyword>
<organism evidence="2 3">
    <name type="scientific">Roseibacillus ishigakijimensis</name>
    <dbReference type="NCBI Taxonomy" id="454146"/>
    <lineage>
        <taxon>Bacteria</taxon>
        <taxon>Pseudomonadati</taxon>
        <taxon>Verrucomicrobiota</taxon>
        <taxon>Verrucomicrobiia</taxon>
        <taxon>Verrucomicrobiales</taxon>
        <taxon>Verrucomicrobiaceae</taxon>
        <taxon>Roseibacillus</taxon>
    </lineage>
</organism>
<sequence>MKATLITSLVAGATAVTLPAQTLLFSDTFNTDADGQLNSFNPPAEGRLGGLAAGETALESFAAHQNITGNRLDFIGTGGARFGGETARFNWGGETTGPTILAAGGLTFRYEWTHSGNTSEWLALKAGTNNSDTGVNAAGIDYAFLIRQGFTASGESNESWDNGVALGFSGQNYAPVAGEATTYEVEISYYFESFDDGSPVSISASVDGTRVLADAFTWEDNGNAVHFEFHANRPDNFLDNLTIETVTEVPLLTRLDGQEFVSGDPEGTVVGSLVSWLAGNEVGANYELVSGEGDSDNALFQISGDQLQTAGDFTGPASTDGQEYSVRVRATSTAGGGEVDEVTYRLRLTKDDDLDDLPDSWELSWAEDLTVLSGLDFADADGDTLTDTEEYQLNEGQFVGFGAYPDLDPTKADTDGDQLSDLAELYPTSLRPATNPTLADTDYDGLSDLVETNTGLFVDANDTGTDPVLDDWDGDGARDGWELSQLSDGAAMFDDQVMPESAVPAITVTPVTDDASSLISLTKVYTHALSGGTGVTINGVTMDEVSVGISPPNFLWSTSNGADQLSTAENLGQWLADMGGVTGSGLIALYNSFTWSGNGDVPGGSQTYTLSGLTPGEDYLLRLYIRSFDPVTARRVVDLTFRNGDEELVPYRGLAEDASGYLLGTFNNDQAYFLTWPYTAESEEVSIEARIALGAQTGNGSFHFYGLTNEIEGAVAALPPLVTSISRAASGEVTLTLSGSPETAYRVLKSPDLATPFAELDSPLAATTDATGTATVTIPAAEFDNAGKYFLRLQQ</sequence>
<evidence type="ECO:0000313" key="3">
    <source>
        <dbReference type="Proteomes" id="UP000604083"/>
    </source>
</evidence>
<feature type="chain" id="PRO_5037596538" description="Cadherin domain-containing protein" evidence="1">
    <location>
        <begin position="23"/>
        <end position="795"/>
    </location>
</feature>
<keyword evidence="1" id="KW-0732">Signal</keyword>
<evidence type="ECO:0008006" key="4">
    <source>
        <dbReference type="Google" id="ProtNLM"/>
    </source>
</evidence>
<protein>
    <recommendedName>
        <fullName evidence="4">Cadherin domain-containing protein</fullName>
    </recommendedName>
</protein>
<evidence type="ECO:0000313" key="2">
    <source>
        <dbReference type="EMBL" id="MBK1835329.1"/>
    </source>
</evidence>
<comment type="caution">
    <text evidence="2">The sequence shown here is derived from an EMBL/GenBank/DDBJ whole genome shotgun (WGS) entry which is preliminary data.</text>
</comment>
<accession>A0A934RUN7</accession>